<feature type="region of interest" description="Disordered" evidence="2">
    <location>
        <begin position="1"/>
        <end position="40"/>
    </location>
</feature>
<gene>
    <name evidence="3" type="ORF">R1sor_005166</name>
</gene>
<evidence type="ECO:0000256" key="2">
    <source>
        <dbReference type="SAM" id="MobiDB-lite"/>
    </source>
</evidence>
<evidence type="ECO:0000313" key="3">
    <source>
        <dbReference type="EMBL" id="KAL3691515.1"/>
    </source>
</evidence>
<reference evidence="3 4" key="1">
    <citation type="submission" date="2024-09" db="EMBL/GenBank/DDBJ databases">
        <title>Chromosome-scale assembly of Riccia sorocarpa.</title>
        <authorList>
            <person name="Paukszto L."/>
        </authorList>
    </citation>
    <scope>NUCLEOTIDE SEQUENCE [LARGE SCALE GENOMIC DNA]</scope>
    <source>
        <strain evidence="3">LP-2024</strain>
        <tissue evidence="3">Aerial parts of the thallus</tissue>
    </source>
</reference>
<dbReference type="AlphaFoldDB" id="A0ABD3HIS5"/>
<name>A0ABD3HIS5_9MARC</name>
<accession>A0ABD3HIS5</accession>
<dbReference type="Proteomes" id="UP001633002">
    <property type="component" value="Unassembled WGS sequence"/>
</dbReference>
<evidence type="ECO:0000256" key="1">
    <source>
        <dbReference type="SAM" id="Coils"/>
    </source>
</evidence>
<comment type="caution">
    <text evidence="3">The sequence shown here is derived from an EMBL/GenBank/DDBJ whole genome shotgun (WGS) entry which is preliminary data.</text>
</comment>
<protein>
    <submittedName>
        <fullName evidence="3">Uncharacterized protein</fullName>
    </submittedName>
</protein>
<evidence type="ECO:0000313" key="4">
    <source>
        <dbReference type="Proteomes" id="UP001633002"/>
    </source>
</evidence>
<sequence>MKDRAGQNPGSTSHSFMNLDSNINDSDEPTGREERLSGKRIHPVGENTHFLVDGMCATMQELEDVMQKFESECLLAEKEMEQSCLDLHTRNCDRICDVLRMIDGAKSKNWFQVYMGGVYGDTKWQHTLQMKKESFVQLLAYS</sequence>
<keyword evidence="1" id="KW-0175">Coiled coil</keyword>
<dbReference type="EMBL" id="JBJQOH010000003">
    <property type="protein sequence ID" value="KAL3691515.1"/>
    <property type="molecule type" value="Genomic_DNA"/>
</dbReference>
<keyword evidence="4" id="KW-1185">Reference proteome</keyword>
<feature type="compositionally biased region" description="Polar residues" evidence="2">
    <location>
        <begin position="8"/>
        <end position="24"/>
    </location>
</feature>
<organism evidence="3 4">
    <name type="scientific">Riccia sorocarpa</name>
    <dbReference type="NCBI Taxonomy" id="122646"/>
    <lineage>
        <taxon>Eukaryota</taxon>
        <taxon>Viridiplantae</taxon>
        <taxon>Streptophyta</taxon>
        <taxon>Embryophyta</taxon>
        <taxon>Marchantiophyta</taxon>
        <taxon>Marchantiopsida</taxon>
        <taxon>Marchantiidae</taxon>
        <taxon>Marchantiales</taxon>
        <taxon>Ricciaceae</taxon>
        <taxon>Riccia</taxon>
    </lineage>
</organism>
<proteinExistence type="predicted"/>
<feature type="coiled-coil region" evidence="1">
    <location>
        <begin position="52"/>
        <end position="79"/>
    </location>
</feature>